<feature type="signal peptide" evidence="7">
    <location>
        <begin position="1"/>
        <end position="19"/>
    </location>
</feature>
<keyword evidence="7" id="KW-0732">Signal</keyword>
<keyword evidence="5 6" id="KW-0472">Membrane</keyword>
<dbReference type="GO" id="GO:0005737">
    <property type="term" value="C:cytoplasm"/>
    <property type="evidence" value="ECO:0007669"/>
    <property type="project" value="TreeGrafter"/>
</dbReference>
<evidence type="ECO:0008006" key="10">
    <source>
        <dbReference type="Google" id="ProtNLM"/>
    </source>
</evidence>
<evidence type="ECO:0000256" key="6">
    <source>
        <dbReference type="RuleBase" id="RU363053"/>
    </source>
</evidence>
<dbReference type="EMBL" id="SDMP01000015">
    <property type="protein sequence ID" value="RYR06420.1"/>
    <property type="molecule type" value="Genomic_DNA"/>
</dbReference>
<name>A0A444YWW4_ARAHY</name>
<evidence type="ECO:0000256" key="7">
    <source>
        <dbReference type="SAM" id="SignalP"/>
    </source>
</evidence>
<evidence type="ECO:0000256" key="5">
    <source>
        <dbReference type="ARBA" id="ARBA00023136"/>
    </source>
</evidence>
<feature type="transmembrane region" description="Helical" evidence="6">
    <location>
        <begin position="113"/>
        <end position="134"/>
    </location>
</feature>
<dbReference type="Pfam" id="PF04117">
    <property type="entry name" value="Mpv17_PMP22"/>
    <property type="match status" value="1"/>
</dbReference>
<keyword evidence="3 6" id="KW-0812">Transmembrane</keyword>
<protein>
    <recommendedName>
        <fullName evidence="10">PXMP2/4 family protein</fullName>
    </recommendedName>
</protein>
<evidence type="ECO:0000256" key="2">
    <source>
        <dbReference type="ARBA" id="ARBA00006824"/>
    </source>
</evidence>
<accession>A0A444YWW4</accession>
<dbReference type="InterPro" id="IPR007248">
    <property type="entry name" value="Mpv17_PMP22"/>
</dbReference>
<comment type="subcellular location">
    <subcellularLocation>
        <location evidence="1">Membrane</location>
        <topology evidence="1">Multi-pass membrane protein</topology>
    </subcellularLocation>
</comment>
<evidence type="ECO:0000256" key="3">
    <source>
        <dbReference type="ARBA" id="ARBA00022692"/>
    </source>
</evidence>
<proteinExistence type="inferred from homology"/>
<reference evidence="8 9" key="1">
    <citation type="submission" date="2019-01" db="EMBL/GenBank/DDBJ databases">
        <title>Sequencing of cultivated peanut Arachis hypogaea provides insights into genome evolution and oil improvement.</title>
        <authorList>
            <person name="Chen X."/>
        </authorList>
    </citation>
    <scope>NUCLEOTIDE SEQUENCE [LARGE SCALE GENOMIC DNA]</scope>
    <source>
        <strain evidence="9">cv. Fuhuasheng</strain>
        <tissue evidence="8">Leaves</tissue>
    </source>
</reference>
<dbReference type="STRING" id="3818.A0A444YWW4"/>
<dbReference type="GO" id="GO:0016020">
    <property type="term" value="C:membrane"/>
    <property type="evidence" value="ECO:0007669"/>
    <property type="project" value="UniProtKB-SubCell"/>
</dbReference>
<evidence type="ECO:0000313" key="8">
    <source>
        <dbReference type="EMBL" id="RYR06420.1"/>
    </source>
</evidence>
<comment type="similarity">
    <text evidence="2 6">Belongs to the peroxisomal membrane protein PXMP2/4 family.</text>
</comment>
<comment type="caution">
    <text evidence="8">The sequence shown here is derived from an EMBL/GenBank/DDBJ whole genome shotgun (WGS) entry which is preliminary data.</text>
</comment>
<keyword evidence="4 6" id="KW-1133">Transmembrane helix</keyword>
<feature type="transmembrane region" description="Helical" evidence="6">
    <location>
        <begin position="154"/>
        <end position="170"/>
    </location>
</feature>
<keyword evidence="9" id="KW-1185">Reference proteome</keyword>
<dbReference type="PANTHER" id="PTHR11266:SF88">
    <property type="entry name" value="PROTEIN SYM1-LIKE"/>
    <property type="match status" value="1"/>
</dbReference>
<evidence type="ECO:0000256" key="4">
    <source>
        <dbReference type="ARBA" id="ARBA00022989"/>
    </source>
</evidence>
<evidence type="ECO:0000313" key="9">
    <source>
        <dbReference type="Proteomes" id="UP000289738"/>
    </source>
</evidence>
<gene>
    <name evidence="8" type="ORF">Ahy_B05g073763</name>
</gene>
<feature type="chain" id="PRO_5019012992" description="PXMP2/4 family protein" evidence="7">
    <location>
        <begin position="20"/>
        <end position="277"/>
    </location>
</feature>
<dbReference type="AlphaFoldDB" id="A0A444YWW4"/>
<organism evidence="8 9">
    <name type="scientific">Arachis hypogaea</name>
    <name type="common">Peanut</name>
    <dbReference type="NCBI Taxonomy" id="3818"/>
    <lineage>
        <taxon>Eukaryota</taxon>
        <taxon>Viridiplantae</taxon>
        <taxon>Streptophyta</taxon>
        <taxon>Embryophyta</taxon>
        <taxon>Tracheophyta</taxon>
        <taxon>Spermatophyta</taxon>
        <taxon>Magnoliopsida</taxon>
        <taxon>eudicotyledons</taxon>
        <taxon>Gunneridae</taxon>
        <taxon>Pentapetalae</taxon>
        <taxon>rosids</taxon>
        <taxon>fabids</taxon>
        <taxon>Fabales</taxon>
        <taxon>Fabaceae</taxon>
        <taxon>Papilionoideae</taxon>
        <taxon>50 kb inversion clade</taxon>
        <taxon>dalbergioids sensu lato</taxon>
        <taxon>Dalbergieae</taxon>
        <taxon>Pterocarpus clade</taxon>
        <taxon>Arachis</taxon>
    </lineage>
</organism>
<sequence>MSKRHLFLEIDFVVVVVDAVNTQHSITMMSMSRNITKRFLLNGKQTPFHAPCPPAVRPYDRIIHKASFCSSSSSAAKFGFVGWYLRKLEEHPVVTKSLTSSFIFTASDFTSQVILFTYSFYLQIYILCLLFNIIQEQMISSSSASYDFKRTFRMAVYGLLILGPSQHLWFNHLSKILPKRDVSATLKKIFMGQAVFGPVINTVFFTYNGAVQGESVPQIITRLKRDLLPTMIGGAMFWPACDFVTFKFAPVHLQPLLNSSCAYVWTIYLTYMANREK</sequence>
<feature type="transmembrane region" description="Helical" evidence="6">
    <location>
        <begin position="190"/>
        <end position="207"/>
    </location>
</feature>
<evidence type="ECO:0000256" key="1">
    <source>
        <dbReference type="ARBA" id="ARBA00004141"/>
    </source>
</evidence>
<dbReference type="PANTHER" id="PTHR11266">
    <property type="entry name" value="PEROXISOMAL MEMBRANE PROTEIN 2, PXMP2 MPV17"/>
    <property type="match status" value="1"/>
</dbReference>
<dbReference type="Proteomes" id="UP000289738">
    <property type="component" value="Chromosome B05"/>
</dbReference>